<dbReference type="AlphaFoldDB" id="I0V2B3"/>
<sequence>MTIPTGIPAGAARPNRLNELVLLTQRALRREFRQVDGLLVGVALPIILMCAMVGVFGRAIDTGTTLTYVDYVTPAVMLLCAGYGAATTGVGITEDRRLGLTQRFKTLPIAGWGLPASQVVASVLRNVCATGLAVVAALILGFSPDADVVDWLLVLAVVVGFVVTIAWWSVVWGLLVKSVQAAGAFSFVVLFLPYVSSAFVPVESLPGFLQGFAEHQPTTPLVELLRGLLLGLPVADGTAWTVVAWLVGGSVVAVPLAAVMFRRRGQE</sequence>
<dbReference type="Proteomes" id="UP000004691">
    <property type="component" value="Unassembled WGS sequence"/>
</dbReference>
<dbReference type="InterPro" id="IPR047817">
    <property type="entry name" value="ABC2_TM_bact-type"/>
</dbReference>
<dbReference type="PIRSF" id="PIRSF006648">
    <property type="entry name" value="DrrB"/>
    <property type="match status" value="1"/>
</dbReference>
<feature type="transmembrane region" description="Helical" evidence="6">
    <location>
        <begin position="38"/>
        <end position="60"/>
    </location>
</feature>
<proteinExistence type="inferred from homology"/>
<dbReference type="Pfam" id="PF01061">
    <property type="entry name" value="ABC2_membrane"/>
    <property type="match status" value="1"/>
</dbReference>
<comment type="similarity">
    <text evidence="6">Belongs to the ABC-2 integral membrane protein family.</text>
</comment>
<dbReference type="InterPro" id="IPR013525">
    <property type="entry name" value="ABC2_TM"/>
</dbReference>
<feature type="transmembrane region" description="Helical" evidence="6">
    <location>
        <begin position="72"/>
        <end position="93"/>
    </location>
</feature>
<feature type="transmembrane region" description="Helical" evidence="6">
    <location>
        <begin position="114"/>
        <end position="139"/>
    </location>
</feature>
<evidence type="ECO:0000256" key="5">
    <source>
        <dbReference type="ARBA" id="ARBA00023251"/>
    </source>
</evidence>
<evidence type="ECO:0000256" key="6">
    <source>
        <dbReference type="RuleBase" id="RU361157"/>
    </source>
</evidence>
<dbReference type="GO" id="GO:0140359">
    <property type="term" value="F:ABC-type transporter activity"/>
    <property type="evidence" value="ECO:0007669"/>
    <property type="project" value="InterPro"/>
</dbReference>
<feature type="domain" description="ABC transmembrane type-2" evidence="7">
    <location>
        <begin position="36"/>
        <end position="264"/>
    </location>
</feature>
<dbReference type="HOGENOM" id="CLU_039483_2_0_11"/>
<dbReference type="GO" id="GO:0043190">
    <property type="term" value="C:ATP-binding cassette (ABC) transporter complex"/>
    <property type="evidence" value="ECO:0007669"/>
    <property type="project" value="InterPro"/>
</dbReference>
<dbReference type="GO" id="GO:0046677">
    <property type="term" value="P:response to antibiotic"/>
    <property type="evidence" value="ECO:0007669"/>
    <property type="project" value="UniProtKB-KW"/>
</dbReference>
<dbReference type="PANTHER" id="PTHR43229:SF2">
    <property type="entry name" value="NODULATION PROTEIN J"/>
    <property type="match status" value="1"/>
</dbReference>
<evidence type="ECO:0000256" key="2">
    <source>
        <dbReference type="ARBA" id="ARBA00022692"/>
    </source>
</evidence>
<keyword evidence="6" id="KW-1003">Cell membrane</keyword>
<evidence type="ECO:0000259" key="7">
    <source>
        <dbReference type="PROSITE" id="PS51012"/>
    </source>
</evidence>
<feature type="transmembrane region" description="Helical" evidence="6">
    <location>
        <begin position="151"/>
        <end position="175"/>
    </location>
</feature>
<gene>
    <name evidence="8" type="ORF">SacxiDRAFT_2031</name>
</gene>
<reference evidence="8 9" key="1">
    <citation type="submission" date="2012-01" db="EMBL/GenBank/DDBJ databases">
        <title>Improved High-Quality Draft sequence of Saccharomonospora xinjiangensis XJ-54.</title>
        <authorList>
            <consortium name="US DOE Joint Genome Institute"/>
            <person name="Lucas S."/>
            <person name="Han J."/>
            <person name="Lapidus A."/>
            <person name="Cheng J.-F."/>
            <person name="Goodwin L."/>
            <person name="Pitluck S."/>
            <person name="Peters L."/>
            <person name="Mikhailova N."/>
            <person name="Teshima H."/>
            <person name="Detter J.C."/>
            <person name="Han C."/>
            <person name="Tapia R."/>
            <person name="Land M."/>
            <person name="Hauser L."/>
            <person name="Kyrpides N."/>
            <person name="Ivanova N."/>
            <person name="Pagani I."/>
            <person name="Brambilla E.-M."/>
            <person name="Klenk H.-P."/>
            <person name="Woyke T."/>
        </authorList>
    </citation>
    <scope>NUCLEOTIDE SEQUENCE [LARGE SCALE GENOMIC DNA]</scope>
    <source>
        <strain evidence="8 9">XJ-54</strain>
    </source>
</reference>
<feature type="transmembrane region" description="Helical" evidence="6">
    <location>
        <begin position="239"/>
        <end position="261"/>
    </location>
</feature>
<comment type="subcellular location">
    <subcellularLocation>
        <location evidence="6">Cell membrane</location>
        <topology evidence="6">Multi-pass membrane protein</topology>
    </subcellularLocation>
    <subcellularLocation>
        <location evidence="1">Membrane</location>
        <topology evidence="1">Multi-pass membrane protein</topology>
    </subcellularLocation>
</comment>
<feature type="transmembrane region" description="Helical" evidence="6">
    <location>
        <begin position="182"/>
        <end position="202"/>
    </location>
</feature>
<dbReference type="PANTHER" id="PTHR43229">
    <property type="entry name" value="NODULATION PROTEIN J"/>
    <property type="match status" value="1"/>
</dbReference>
<keyword evidence="5" id="KW-0046">Antibiotic resistance</keyword>
<protein>
    <recommendedName>
        <fullName evidence="6">Transport permease protein</fullName>
    </recommendedName>
</protein>
<keyword evidence="2 6" id="KW-0812">Transmembrane</keyword>
<dbReference type="EMBL" id="JH636049">
    <property type="protein sequence ID" value="EID54266.1"/>
    <property type="molecule type" value="Genomic_DNA"/>
</dbReference>
<evidence type="ECO:0000256" key="3">
    <source>
        <dbReference type="ARBA" id="ARBA00022989"/>
    </source>
</evidence>
<keyword evidence="3 6" id="KW-1133">Transmembrane helix</keyword>
<keyword evidence="4 6" id="KW-0472">Membrane</keyword>
<name>I0V2B3_9PSEU</name>
<dbReference type="InterPro" id="IPR051784">
    <property type="entry name" value="Nod_factor_ABC_transporter"/>
</dbReference>
<keyword evidence="6" id="KW-0813">Transport</keyword>
<evidence type="ECO:0000313" key="9">
    <source>
        <dbReference type="Proteomes" id="UP000004691"/>
    </source>
</evidence>
<dbReference type="InterPro" id="IPR000412">
    <property type="entry name" value="ABC_2_transport"/>
</dbReference>
<dbReference type="STRING" id="882086.SacxiDRAFT_2031"/>
<accession>I0V2B3</accession>
<evidence type="ECO:0000256" key="1">
    <source>
        <dbReference type="ARBA" id="ARBA00004141"/>
    </source>
</evidence>
<organism evidence="8 9">
    <name type="scientific">Saccharomonospora xinjiangensis XJ-54</name>
    <dbReference type="NCBI Taxonomy" id="882086"/>
    <lineage>
        <taxon>Bacteria</taxon>
        <taxon>Bacillati</taxon>
        <taxon>Actinomycetota</taxon>
        <taxon>Actinomycetes</taxon>
        <taxon>Pseudonocardiales</taxon>
        <taxon>Pseudonocardiaceae</taxon>
        <taxon>Saccharomonospora</taxon>
    </lineage>
</organism>
<keyword evidence="9" id="KW-1185">Reference proteome</keyword>
<dbReference type="eggNOG" id="COG0842">
    <property type="taxonomic scope" value="Bacteria"/>
</dbReference>
<dbReference type="PROSITE" id="PS51012">
    <property type="entry name" value="ABC_TM2"/>
    <property type="match status" value="1"/>
</dbReference>
<evidence type="ECO:0000256" key="4">
    <source>
        <dbReference type="ARBA" id="ARBA00023136"/>
    </source>
</evidence>
<dbReference type="RefSeq" id="WP_006238416.1">
    <property type="nucleotide sequence ID" value="NZ_JH636049.1"/>
</dbReference>
<evidence type="ECO:0000313" key="8">
    <source>
        <dbReference type="EMBL" id="EID54266.1"/>
    </source>
</evidence>
<dbReference type="OrthoDB" id="670210at2"/>